<sequence>MPKRSSEAKIQYYEAKLQKLQEKQKATPPAVRRRCIVYSDSSTDDNSDNEPLAENLSPQPEEQSPVVLVTIDAPPEPTNTDTLTQVDESEEIDVEFLSALGDTTPETPMYGEKVHETLAQRWLPILRRGLPKEAAESLLKEYRIPENCKLLRAPTLNPEIISAINGAARGRDKKIENLQQQLGLGITAINRAMNTLVTGSGDDKQDKVQAVKVLSDACRILSDLHYKESESRSNLILPGLDKSFLSVIQVVERDESLFGSKLGDKIRASQMIEKQGLQIKKVVTIQKPPAPSTSKSANGSRYQGNWSTPSPKKIWQWCEERTIWLFASYINTNDNKDADEESRKTINPDIEMSLSEEAFTKIVHRLGQPEIDLFASRTNANQRCPPAREHTLAAARLCGSRSLEEELRRLP</sequence>
<accession>A0A8S4F7P9</accession>
<dbReference type="PANTHER" id="PTHR34239:SF2">
    <property type="entry name" value="TRANSPOSABLE ELEMENT P TRANSPOSASE_THAP9 CONSERVED DOMAIN-CONTAINING PROTEIN"/>
    <property type="match status" value="1"/>
</dbReference>
<dbReference type="Proteomes" id="UP000653454">
    <property type="component" value="Unassembled WGS sequence"/>
</dbReference>
<gene>
    <name evidence="2" type="ORF">PLXY2_LOCUS8169</name>
</gene>
<keyword evidence="3" id="KW-1185">Reference proteome</keyword>
<dbReference type="PANTHER" id="PTHR34239">
    <property type="entry name" value="APPLE DOMAIN-CONTAINING PROTEIN"/>
    <property type="match status" value="1"/>
</dbReference>
<name>A0A8S4F7P9_PLUXY</name>
<dbReference type="AlphaFoldDB" id="A0A8S4F7P9"/>
<organism evidence="2 3">
    <name type="scientific">Plutella xylostella</name>
    <name type="common">Diamondback moth</name>
    <name type="synonym">Plutella maculipennis</name>
    <dbReference type="NCBI Taxonomy" id="51655"/>
    <lineage>
        <taxon>Eukaryota</taxon>
        <taxon>Metazoa</taxon>
        <taxon>Ecdysozoa</taxon>
        <taxon>Arthropoda</taxon>
        <taxon>Hexapoda</taxon>
        <taxon>Insecta</taxon>
        <taxon>Pterygota</taxon>
        <taxon>Neoptera</taxon>
        <taxon>Endopterygota</taxon>
        <taxon>Lepidoptera</taxon>
        <taxon>Glossata</taxon>
        <taxon>Ditrysia</taxon>
        <taxon>Yponomeutoidea</taxon>
        <taxon>Plutellidae</taxon>
        <taxon>Plutella</taxon>
    </lineage>
</organism>
<evidence type="ECO:0000313" key="3">
    <source>
        <dbReference type="Proteomes" id="UP000653454"/>
    </source>
</evidence>
<reference evidence="2" key="1">
    <citation type="submission" date="2020-11" db="EMBL/GenBank/DDBJ databases">
        <authorList>
            <person name="Whiteford S."/>
        </authorList>
    </citation>
    <scope>NUCLEOTIDE SEQUENCE</scope>
</reference>
<evidence type="ECO:0000313" key="2">
    <source>
        <dbReference type="EMBL" id="CAG9124734.1"/>
    </source>
</evidence>
<evidence type="ECO:0000256" key="1">
    <source>
        <dbReference type="SAM" id="MobiDB-lite"/>
    </source>
</evidence>
<feature type="region of interest" description="Disordered" evidence="1">
    <location>
        <begin position="20"/>
        <end position="63"/>
    </location>
</feature>
<proteinExistence type="predicted"/>
<comment type="caution">
    <text evidence="2">The sequence shown here is derived from an EMBL/GenBank/DDBJ whole genome shotgun (WGS) entry which is preliminary data.</text>
</comment>
<dbReference type="EMBL" id="CAJHNJ030000030">
    <property type="protein sequence ID" value="CAG9124734.1"/>
    <property type="molecule type" value="Genomic_DNA"/>
</dbReference>
<protein>
    <submittedName>
        <fullName evidence="2">(diamondback moth) hypothetical protein</fullName>
    </submittedName>
</protein>